<dbReference type="GO" id="GO:0003723">
    <property type="term" value="F:RNA binding"/>
    <property type="evidence" value="ECO:0007669"/>
    <property type="project" value="TreeGrafter"/>
</dbReference>
<gene>
    <name evidence="2" type="ORF">FRX48_05759</name>
</gene>
<dbReference type="PANTHER" id="PTHR44163">
    <property type="entry name" value="U3 SMALL NUCLEOLAR RNA-ASSOCIATED PROTEIN 4 HOMOLOG"/>
    <property type="match status" value="1"/>
</dbReference>
<dbReference type="GO" id="GO:0032040">
    <property type="term" value="C:small-subunit processome"/>
    <property type="evidence" value="ECO:0007669"/>
    <property type="project" value="TreeGrafter"/>
</dbReference>
<dbReference type="Pfam" id="PF00400">
    <property type="entry name" value="WD40"/>
    <property type="match status" value="1"/>
</dbReference>
<feature type="compositionally biased region" description="Basic and acidic residues" evidence="1">
    <location>
        <begin position="838"/>
        <end position="848"/>
    </location>
</feature>
<reference evidence="2 3" key="1">
    <citation type="submission" date="2019-09" db="EMBL/GenBank/DDBJ databases">
        <title>The hologenome of the rock-dwelling lichen Lasallia pustulata.</title>
        <authorList>
            <person name="Greshake Tzovaras B."/>
            <person name="Segers F."/>
            <person name="Bicker A."/>
            <person name="Dal Grande F."/>
            <person name="Otte J."/>
            <person name="Hankeln T."/>
            <person name="Schmitt I."/>
            <person name="Ebersberger I."/>
        </authorList>
    </citation>
    <scope>NUCLEOTIDE SEQUENCE [LARGE SCALE GENOMIC DNA]</scope>
    <source>
        <strain evidence="2">A1-1</strain>
    </source>
</reference>
<feature type="region of interest" description="Disordered" evidence="1">
    <location>
        <begin position="637"/>
        <end position="663"/>
    </location>
</feature>
<name>A0A5M8PMX0_9LECA</name>
<dbReference type="PANTHER" id="PTHR44163:SF1">
    <property type="entry name" value="U3 SMALL NUCLEOLAR RNA-ASSOCIATED PROTEIN 4 HOMOLOG"/>
    <property type="match status" value="1"/>
</dbReference>
<dbReference type="GO" id="GO:0034455">
    <property type="term" value="C:t-UTP complex"/>
    <property type="evidence" value="ECO:0007669"/>
    <property type="project" value="TreeGrafter"/>
</dbReference>
<dbReference type="InterPro" id="IPR011041">
    <property type="entry name" value="Quinoprot_gluc/sorb_DH_b-prop"/>
</dbReference>
<dbReference type="GO" id="GO:0030686">
    <property type="term" value="C:90S preribosome"/>
    <property type="evidence" value="ECO:0007669"/>
    <property type="project" value="InterPro"/>
</dbReference>
<sequence>MRNSQISDGSMPIYYCRRPVFRDTVEPLCTAQYEHVFTLEVMDIHRCRFVPYPPSAINALAFSHPSSIETPGKGPATLRLAVGRANGDIEVWNPLKGAWFQESILRGGKDRSIEGLAWIQDPDDEDKNGWKVPGKLRLFSIGYSTAVTEWDLLLGRPVQHSGGNHGEAWCLAAQPRWQAPKKSTEGTTKAPAQERGFRGQHLVVGCADGSVVLLSTADGELRYLRTLTRPSKKRARVLSITFQDRDTIVAGYADSTIRIIDMRNGQEKKSMSLGAGPREGPKEILVWSVRCLPDGNIVSGDSAGEVKFWDGRNYTLLQRVKGHDADILDVVTSADGNTVVSGGMDRRTTVYRQVGGSNKGDRRRWVKILHRRYHAHDVKTMAAYETKGISVLASGGLDTTPIITPLRELEREYHRSLSSLPQLPQLVSAPSKRLMMSWWDQEVSLWRLVARKGREFGDEDGEKVTDNRPRKLVARIAVKGEENVASTDLAADGGVLAVATVAETKMFNLRQRRMETDDLLKVQKIDLPQTIAKSGGKLVKFSPDARWCVVVRPENSIQVCRLTRPGAPKESPHILPKVVDLRRLHRDPIAPKLQHGSLGNYDRSISRIAFSADSRILVVGDLSGYLDSWVLEGHEDLTQQDDEQEDDARSATSSDDNDSDEESHPLVILGQHWIRNPVASLLPKLGAAPLVLSFRPSKASPSSALSNGNTVVHPTRRNPHPHSHDLPNGEDRLIALTCEHQIYEFGVLSGRLSEWSRRNPTASWPTEFRQTRDRAMGLVWDIDLGKQRIWVYGSSWLWMFNLSMDFPPAVNEDSRSEEEDVNNTTEANKLKRKRKREQKTSEVQDPRKHNSGAGSKIPSGELDVGFGRRYRKTKNGLDPEASRWTSIDGEPTPASDEDEGDDAVNGSSLARLRRGLRDDGQTNGGGSVVMDVDDPAFVNGDMAIVRKEATDGPAYWHTLKYRPIMGVVPIGGGTDAARQALDQSGDYNKASDGVEVALVERPMWDVELPPRYNGDQEWDK</sequence>
<dbReference type="GO" id="GO:0000462">
    <property type="term" value="P:maturation of SSU-rRNA from tricistronic rRNA transcript (SSU-rRNA, 5.8S rRNA, LSU-rRNA)"/>
    <property type="evidence" value="ECO:0007669"/>
    <property type="project" value="InterPro"/>
</dbReference>
<dbReference type="SUPFAM" id="SSF50978">
    <property type="entry name" value="WD40 repeat-like"/>
    <property type="match status" value="1"/>
</dbReference>
<evidence type="ECO:0000256" key="1">
    <source>
        <dbReference type="SAM" id="MobiDB-lite"/>
    </source>
</evidence>
<evidence type="ECO:0000313" key="2">
    <source>
        <dbReference type="EMBL" id="KAA6410338.1"/>
    </source>
</evidence>
<dbReference type="InterPro" id="IPR036322">
    <property type="entry name" value="WD40_repeat_dom_sf"/>
</dbReference>
<comment type="caution">
    <text evidence="2">The sequence shown here is derived from an EMBL/GenBank/DDBJ whole genome shotgun (WGS) entry which is preliminary data.</text>
</comment>
<dbReference type="SMART" id="SM00320">
    <property type="entry name" value="WD40"/>
    <property type="match status" value="6"/>
</dbReference>
<evidence type="ECO:0000313" key="3">
    <source>
        <dbReference type="Proteomes" id="UP000324767"/>
    </source>
</evidence>
<accession>A0A5M8PMX0</accession>
<dbReference type="SUPFAM" id="SSF50952">
    <property type="entry name" value="Soluble quinoprotein glucose dehydrogenase"/>
    <property type="match status" value="1"/>
</dbReference>
<dbReference type="Gene3D" id="2.130.10.10">
    <property type="entry name" value="YVTN repeat-like/Quinoprotein amine dehydrogenase"/>
    <property type="match status" value="3"/>
</dbReference>
<dbReference type="AlphaFoldDB" id="A0A5M8PMX0"/>
<dbReference type="Proteomes" id="UP000324767">
    <property type="component" value="Unassembled WGS sequence"/>
</dbReference>
<proteinExistence type="predicted"/>
<organism evidence="2 3">
    <name type="scientific">Lasallia pustulata</name>
    <dbReference type="NCBI Taxonomy" id="136370"/>
    <lineage>
        <taxon>Eukaryota</taxon>
        <taxon>Fungi</taxon>
        <taxon>Dikarya</taxon>
        <taxon>Ascomycota</taxon>
        <taxon>Pezizomycotina</taxon>
        <taxon>Lecanoromycetes</taxon>
        <taxon>OSLEUM clade</taxon>
        <taxon>Umbilicariomycetidae</taxon>
        <taxon>Umbilicariales</taxon>
        <taxon>Umbilicariaceae</taxon>
        <taxon>Lasallia</taxon>
    </lineage>
</organism>
<dbReference type="OrthoDB" id="8883818at2759"/>
<feature type="region of interest" description="Disordered" evidence="1">
    <location>
        <begin position="810"/>
        <end position="933"/>
    </location>
</feature>
<protein>
    <submittedName>
        <fullName evidence="2">Small nucleolar ribonucleo complex</fullName>
    </submittedName>
</protein>
<dbReference type="InterPro" id="IPR046351">
    <property type="entry name" value="UTP4"/>
</dbReference>
<dbReference type="InterPro" id="IPR015943">
    <property type="entry name" value="WD40/YVTN_repeat-like_dom_sf"/>
</dbReference>
<dbReference type="InterPro" id="IPR001680">
    <property type="entry name" value="WD40_rpt"/>
</dbReference>
<dbReference type="EMBL" id="VXIT01000009">
    <property type="protein sequence ID" value="KAA6410338.1"/>
    <property type="molecule type" value="Genomic_DNA"/>
</dbReference>